<accession>A0A922MDV0</accession>
<dbReference type="EMBL" id="JACEFF010000566">
    <property type="protein sequence ID" value="KAH9635245.1"/>
    <property type="molecule type" value="Genomic_DNA"/>
</dbReference>
<dbReference type="Proteomes" id="UP000814243">
    <property type="component" value="Unassembled WGS sequence"/>
</dbReference>
<evidence type="ECO:0000313" key="1">
    <source>
        <dbReference type="EMBL" id="KAH9635245.1"/>
    </source>
</evidence>
<comment type="caution">
    <text evidence="1">The sequence shown here is derived from an EMBL/GenBank/DDBJ whole genome shotgun (WGS) entry which is preliminary data.</text>
</comment>
<gene>
    <name evidence="1" type="ORF">HF086_018039</name>
</gene>
<organism evidence="1 2">
    <name type="scientific">Spodoptera exigua</name>
    <name type="common">Beet armyworm</name>
    <name type="synonym">Noctua fulgens</name>
    <dbReference type="NCBI Taxonomy" id="7107"/>
    <lineage>
        <taxon>Eukaryota</taxon>
        <taxon>Metazoa</taxon>
        <taxon>Ecdysozoa</taxon>
        <taxon>Arthropoda</taxon>
        <taxon>Hexapoda</taxon>
        <taxon>Insecta</taxon>
        <taxon>Pterygota</taxon>
        <taxon>Neoptera</taxon>
        <taxon>Endopterygota</taxon>
        <taxon>Lepidoptera</taxon>
        <taxon>Glossata</taxon>
        <taxon>Ditrysia</taxon>
        <taxon>Noctuoidea</taxon>
        <taxon>Noctuidae</taxon>
        <taxon>Amphipyrinae</taxon>
        <taxon>Spodoptera</taxon>
    </lineage>
</organism>
<protein>
    <submittedName>
        <fullName evidence="1">Uncharacterized protein</fullName>
    </submittedName>
</protein>
<name>A0A922MDV0_SPOEX</name>
<proteinExistence type="predicted"/>
<reference evidence="1" key="1">
    <citation type="journal article" date="2021" name="G3 (Bethesda)">
        <title>Genome and transcriptome analysis of the beet armyworm Spodoptera exigua reveals targets for pest control. .</title>
        <authorList>
            <person name="Simon S."/>
            <person name="Breeschoten T."/>
            <person name="Jansen H.J."/>
            <person name="Dirks R.P."/>
            <person name="Schranz M.E."/>
            <person name="Ros V.I.D."/>
        </authorList>
    </citation>
    <scope>NUCLEOTIDE SEQUENCE</scope>
    <source>
        <strain evidence="1">TB_SE_WUR_2020</strain>
    </source>
</reference>
<evidence type="ECO:0000313" key="2">
    <source>
        <dbReference type="Proteomes" id="UP000814243"/>
    </source>
</evidence>
<dbReference type="AlphaFoldDB" id="A0A922MDV0"/>
<sequence>MHEKIVWLYKTIQIITFVCFLLFDESNSVRLHKIFQFVDGFKSEHNLRGFLHVGNDYAVFLRAPKPHDKFFIYELYEAKNVPEIDTYKPRMLAITKVPIEYMRDQLKTFRSELYSAKYVDEKVVPGTQVKTLREWQIDRALNFHESPGKLHYKVPVLRSIL</sequence>